<dbReference type="Gene3D" id="3.30.450.40">
    <property type="match status" value="2"/>
</dbReference>
<dbReference type="InterPro" id="IPR036890">
    <property type="entry name" value="HATPase_C_sf"/>
</dbReference>
<keyword evidence="2" id="KW-0418">Kinase</keyword>
<dbReference type="SUPFAM" id="SSF55781">
    <property type="entry name" value="GAF domain-like"/>
    <property type="match status" value="2"/>
</dbReference>
<evidence type="ECO:0000256" key="3">
    <source>
        <dbReference type="ARBA" id="ARBA00023012"/>
    </source>
</evidence>
<evidence type="ECO:0000313" key="5">
    <source>
        <dbReference type="EMBL" id="MDP9831076.1"/>
    </source>
</evidence>
<evidence type="ECO:0000256" key="1">
    <source>
        <dbReference type="ARBA" id="ARBA00022679"/>
    </source>
</evidence>
<dbReference type="Proteomes" id="UP001235712">
    <property type="component" value="Unassembled WGS sequence"/>
</dbReference>
<dbReference type="Pfam" id="PF07730">
    <property type="entry name" value="HisKA_3"/>
    <property type="match status" value="1"/>
</dbReference>
<comment type="caution">
    <text evidence="5">The sequence shown here is derived from an EMBL/GenBank/DDBJ whole genome shotgun (WGS) entry which is preliminary data.</text>
</comment>
<feature type="domain" description="GAF" evidence="4">
    <location>
        <begin position="58"/>
        <end position="204"/>
    </location>
</feature>
<dbReference type="Gene3D" id="1.20.5.1930">
    <property type="match status" value="1"/>
</dbReference>
<keyword evidence="6" id="KW-1185">Reference proteome</keyword>
<feature type="domain" description="GAF" evidence="4">
    <location>
        <begin position="225"/>
        <end position="373"/>
    </location>
</feature>
<dbReference type="InterPro" id="IPR050482">
    <property type="entry name" value="Sensor_HK_TwoCompSys"/>
</dbReference>
<dbReference type="Pfam" id="PF13185">
    <property type="entry name" value="GAF_2"/>
    <property type="match status" value="2"/>
</dbReference>
<proteinExistence type="predicted"/>
<dbReference type="SUPFAM" id="SSF55874">
    <property type="entry name" value="ATPase domain of HSP90 chaperone/DNA topoisomerase II/histidine kinase"/>
    <property type="match status" value="1"/>
</dbReference>
<dbReference type="PANTHER" id="PTHR24421">
    <property type="entry name" value="NITRATE/NITRITE SENSOR PROTEIN NARX-RELATED"/>
    <property type="match status" value="1"/>
</dbReference>
<dbReference type="InterPro" id="IPR003018">
    <property type="entry name" value="GAF"/>
</dbReference>
<dbReference type="SMART" id="SM00065">
    <property type="entry name" value="GAF"/>
    <property type="match status" value="2"/>
</dbReference>
<evidence type="ECO:0000256" key="2">
    <source>
        <dbReference type="ARBA" id="ARBA00022777"/>
    </source>
</evidence>
<reference evidence="5 6" key="1">
    <citation type="submission" date="2023-07" db="EMBL/GenBank/DDBJ databases">
        <title>Sequencing the genomes of 1000 actinobacteria strains.</title>
        <authorList>
            <person name="Klenk H.-P."/>
        </authorList>
    </citation>
    <scope>NUCLEOTIDE SEQUENCE [LARGE SCALE GENOMIC DNA]</scope>
    <source>
        <strain evidence="5 6">DSM 44388</strain>
    </source>
</reference>
<dbReference type="InterPro" id="IPR029016">
    <property type="entry name" value="GAF-like_dom_sf"/>
</dbReference>
<evidence type="ECO:0000313" key="6">
    <source>
        <dbReference type="Proteomes" id="UP001235712"/>
    </source>
</evidence>
<organism evidence="5 6">
    <name type="scientific">Kineosporia succinea</name>
    <dbReference type="NCBI Taxonomy" id="84632"/>
    <lineage>
        <taxon>Bacteria</taxon>
        <taxon>Bacillati</taxon>
        <taxon>Actinomycetota</taxon>
        <taxon>Actinomycetes</taxon>
        <taxon>Kineosporiales</taxon>
        <taxon>Kineosporiaceae</taxon>
        <taxon>Kineosporia</taxon>
    </lineage>
</organism>
<sequence length="582" mass="61845">MTEQRDTTGDFLTFPDLPRLELDQLLGQLIERANEVMGTQGRLRGLLRANQLVNGGLTLNTVLRRVVEAACELVGARYGALGVIAPSGGLAEFVHVGMDPDTVAAIGGLPEGNGLLGALIDAPEPIRLRRIEDDPRSRGFPPRHPPMQSFLGVPVIVRGEVFGNLYLADGAKGAFSSEDEELARALAATAGVAIDNARLYESARTQGEWLRANAEIASCLLSEEPAELTLHLIAERSLRIAQADLVALVLPDEDDAGLVQIKLAAGDAAEAVTGQKAPRSSTLAGRVLVSGVSMRVANIGDVDGVVPSRALDRDVGPALVVPMLGSRGVRGVLSLIRSAGARPFTAEDESLAGGFANQAAIAMELAENRAERERLAVLDERQRIADDLHDHVIQQLFADGLTLQSITGLVPAGRVHETVERVIDDLDDTIARIRSSIFRLGQGGVEYPGHGARSRLLNVVDAATPVLGFTPAVHFSGMLDQLRGSLVDDLVAVLREGLSNVSRHARASAVQVSVRVSDVVTVVIEDDGTGIRADVPRSGLNNLGRRAERAGGSMLLERGERGGTRFSWTAVVNRTPPAEPMR</sequence>
<dbReference type="InterPro" id="IPR011712">
    <property type="entry name" value="Sig_transdc_His_kin_sub3_dim/P"/>
</dbReference>
<dbReference type="Gene3D" id="3.30.565.10">
    <property type="entry name" value="Histidine kinase-like ATPase, C-terminal domain"/>
    <property type="match status" value="1"/>
</dbReference>
<keyword evidence="1" id="KW-0808">Transferase</keyword>
<protein>
    <submittedName>
        <fullName evidence="5">GAF domain-containing protein</fullName>
    </submittedName>
</protein>
<accession>A0ABT9PF14</accession>
<dbReference type="PANTHER" id="PTHR24421:SF56">
    <property type="entry name" value="OXYGEN SENSOR HISTIDINE KINASE RESPONSE REGULATOR DOST"/>
    <property type="match status" value="1"/>
</dbReference>
<gene>
    <name evidence="5" type="ORF">J2S57_006825</name>
</gene>
<keyword evidence="3" id="KW-0902">Two-component regulatory system</keyword>
<name>A0ABT9PF14_9ACTN</name>
<dbReference type="EMBL" id="JAUSQZ010000001">
    <property type="protein sequence ID" value="MDP9831076.1"/>
    <property type="molecule type" value="Genomic_DNA"/>
</dbReference>
<evidence type="ECO:0000259" key="4">
    <source>
        <dbReference type="SMART" id="SM00065"/>
    </source>
</evidence>
<dbReference type="RefSeq" id="WP_307250497.1">
    <property type="nucleotide sequence ID" value="NZ_JAUSQZ010000001.1"/>
</dbReference>